<feature type="compositionally biased region" description="Low complexity" evidence="1">
    <location>
        <begin position="26"/>
        <end position="36"/>
    </location>
</feature>
<reference evidence="2 3" key="1">
    <citation type="submission" date="2021-06" db="EMBL/GenBank/DDBJ databases">
        <authorList>
            <person name="Kallberg Y."/>
            <person name="Tangrot J."/>
            <person name="Rosling A."/>
        </authorList>
    </citation>
    <scope>NUCLEOTIDE SEQUENCE [LARGE SCALE GENOMIC DNA]</scope>
    <source>
        <strain evidence="2 3">120-4 pot B 10/14</strain>
    </source>
</reference>
<protein>
    <submittedName>
        <fullName evidence="2">33230_t:CDS:1</fullName>
    </submittedName>
</protein>
<comment type="caution">
    <text evidence="2">The sequence shown here is derived from an EMBL/GenBank/DDBJ whole genome shotgun (WGS) entry which is preliminary data.</text>
</comment>
<dbReference type="EMBL" id="CAJVQB010042579">
    <property type="protein sequence ID" value="CAG8830524.1"/>
    <property type="molecule type" value="Genomic_DNA"/>
</dbReference>
<feature type="region of interest" description="Disordered" evidence="1">
    <location>
        <begin position="1"/>
        <end position="40"/>
    </location>
</feature>
<evidence type="ECO:0000313" key="3">
    <source>
        <dbReference type="Proteomes" id="UP000789901"/>
    </source>
</evidence>
<keyword evidence="3" id="KW-1185">Reference proteome</keyword>
<proteinExistence type="predicted"/>
<organism evidence="2 3">
    <name type="scientific">Gigaspora margarita</name>
    <dbReference type="NCBI Taxonomy" id="4874"/>
    <lineage>
        <taxon>Eukaryota</taxon>
        <taxon>Fungi</taxon>
        <taxon>Fungi incertae sedis</taxon>
        <taxon>Mucoromycota</taxon>
        <taxon>Glomeromycotina</taxon>
        <taxon>Glomeromycetes</taxon>
        <taxon>Diversisporales</taxon>
        <taxon>Gigasporaceae</taxon>
        <taxon>Gigaspora</taxon>
    </lineage>
</organism>
<accession>A0ABN7WHS2</accession>
<feature type="non-terminal residue" evidence="2">
    <location>
        <position position="1"/>
    </location>
</feature>
<feature type="non-terminal residue" evidence="2">
    <location>
        <position position="181"/>
    </location>
</feature>
<feature type="region of interest" description="Disordered" evidence="1">
    <location>
        <begin position="66"/>
        <end position="108"/>
    </location>
</feature>
<sequence>FEWFVDEFKTESSSANNTSSKHVKVESCNESENESNYTDSNSIKFNKFTRLNEDVHDNIYNNLLRKENSQKNKKRKEPVGGSLRSALRSYKSSNNEGYYDENNEGYYDENNEGYYDEDNDRYCDDIELEHVDIDLELVESEHVNAELEVLESEHVNTDLNILESNSFIVSTDGSNGSNEIS</sequence>
<dbReference type="Proteomes" id="UP000789901">
    <property type="component" value="Unassembled WGS sequence"/>
</dbReference>
<evidence type="ECO:0000313" key="2">
    <source>
        <dbReference type="EMBL" id="CAG8830524.1"/>
    </source>
</evidence>
<evidence type="ECO:0000256" key="1">
    <source>
        <dbReference type="SAM" id="MobiDB-lite"/>
    </source>
</evidence>
<feature type="compositionally biased region" description="Polar residues" evidence="1">
    <location>
        <begin position="11"/>
        <end position="20"/>
    </location>
</feature>
<name>A0ABN7WHS2_GIGMA</name>
<feature type="compositionally biased region" description="Basic and acidic residues" evidence="1">
    <location>
        <begin position="1"/>
        <end position="10"/>
    </location>
</feature>
<gene>
    <name evidence="2" type="ORF">GMARGA_LOCUS30350</name>
</gene>
<feature type="compositionally biased region" description="Acidic residues" evidence="1">
    <location>
        <begin position="98"/>
        <end position="108"/>
    </location>
</feature>